<dbReference type="PRINTS" id="PR00598">
    <property type="entry name" value="HTHMARR"/>
</dbReference>
<dbReference type="InterPro" id="IPR023187">
    <property type="entry name" value="Tscrpt_reg_MarR-type_CS"/>
</dbReference>
<dbReference type="PANTHER" id="PTHR42756:SF1">
    <property type="entry name" value="TRANSCRIPTIONAL REPRESSOR OF EMRAB OPERON"/>
    <property type="match status" value="1"/>
</dbReference>
<dbReference type="SUPFAM" id="SSF46785">
    <property type="entry name" value="Winged helix' DNA-binding domain"/>
    <property type="match status" value="1"/>
</dbReference>
<evidence type="ECO:0000256" key="2">
    <source>
        <dbReference type="ARBA" id="ARBA00023125"/>
    </source>
</evidence>
<gene>
    <name evidence="5" type="ORF">GCM10010909_12810</name>
</gene>
<dbReference type="Gene3D" id="1.10.10.10">
    <property type="entry name" value="Winged helix-like DNA-binding domain superfamily/Winged helix DNA-binding domain"/>
    <property type="match status" value="1"/>
</dbReference>
<dbReference type="EMBL" id="BSOS01000026">
    <property type="protein sequence ID" value="GLR66601.1"/>
    <property type="molecule type" value="Genomic_DNA"/>
</dbReference>
<keyword evidence="2" id="KW-0238">DNA-binding</keyword>
<comment type="caution">
    <text evidence="5">The sequence shown here is derived from an EMBL/GenBank/DDBJ whole genome shotgun (WGS) entry which is preliminary data.</text>
</comment>
<dbReference type="Proteomes" id="UP001156641">
    <property type="component" value="Unassembled WGS sequence"/>
</dbReference>
<dbReference type="InterPro" id="IPR036388">
    <property type="entry name" value="WH-like_DNA-bd_sf"/>
</dbReference>
<feature type="domain" description="HTH marR-type" evidence="4">
    <location>
        <begin position="1"/>
        <end position="89"/>
    </location>
</feature>
<dbReference type="InterPro" id="IPR000835">
    <property type="entry name" value="HTH_MarR-typ"/>
</dbReference>
<keyword evidence="1" id="KW-0805">Transcription regulation</keyword>
<dbReference type="SMART" id="SM00347">
    <property type="entry name" value="HTH_MARR"/>
    <property type="match status" value="1"/>
</dbReference>
<evidence type="ECO:0000256" key="1">
    <source>
        <dbReference type="ARBA" id="ARBA00023015"/>
    </source>
</evidence>
<dbReference type="InterPro" id="IPR036390">
    <property type="entry name" value="WH_DNA-bd_sf"/>
</dbReference>
<dbReference type="PANTHER" id="PTHR42756">
    <property type="entry name" value="TRANSCRIPTIONAL REGULATOR, MARR"/>
    <property type="match status" value="1"/>
</dbReference>
<accession>A0ABQ6A6W7</accession>
<evidence type="ECO:0000313" key="6">
    <source>
        <dbReference type="Proteomes" id="UP001156641"/>
    </source>
</evidence>
<evidence type="ECO:0000259" key="4">
    <source>
        <dbReference type="PROSITE" id="PS50995"/>
    </source>
</evidence>
<protein>
    <recommendedName>
        <fullName evidence="4">HTH marR-type domain-containing protein</fullName>
    </recommendedName>
</protein>
<sequence>MTQRDLAKTLDLGPVALGGLIDRLEKNGFVARRDHPADRRAKQVEMTPGGKSLLNLMQARVTGINQDMLSVLTTEEIMKLDDILHRLKIRLLEMNSKE</sequence>
<evidence type="ECO:0000256" key="3">
    <source>
        <dbReference type="ARBA" id="ARBA00023163"/>
    </source>
</evidence>
<dbReference type="PROSITE" id="PS50995">
    <property type="entry name" value="HTH_MARR_2"/>
    <property type="match status" value="1"/>
</dbReference>
<proteinExistence type="predicted"/>
<dbReference type="Pfam" id="PF01047">
    <property type="entry name" value="MarR"/>
    <property type="match status" value="1"/>
</dbReference>
<evidence type="ECO:0000313" key="5">
    <source>
        <dbReference type="EMBL" id="GLR66601.1"/>
    </source>
</evidence>
<dbReference type="PROSITE" id="PS01117">
    <property type="entry name" value="HTH_MARR_1"/>
    <property type="match status" value="1"/>
</dbReference>
<reference evidence="6" key="1">
    <citation type="journal article" date="2019" name="Int. J. Syst. Evol. Microbiol.">
        <title>The Global Catalogue of Microorganisms (GCM) 10K type strain sequencing project: providing services to taxonomists for standard genome sequencing and annotation.</title>
        <authorList>
            <consortium name="The Broad Institute Genomics Platform"/>
            <consortium name="The Broad Institute Genome Sequencing Center for Infectious Disease"/>
            <person name="Wu L."/>
            <person name="Ma J."/>
        </authorList>
    </citation>
    <scope>NUCLEOTIDE SEQUENCE [LARGE SCALE GENOMIC DNA]</scope>
    <source>
        <strain evidence="6">NBRC 112502</strain>
    </source>
</reference>
<organism evidence="5 6">
    <name type="scientific">Acidocella aquatica</name>
    <dbReference type="NCBI Taxonomy" id="1922313"/>
    <lineage>
        <taxon>Bacteria</taxon>
        <taxon>Pseudomonadati</taxon>
        <taxon>Pseudomonadota</taxon>
        <taxon>Alphaproteobacteria</taxon>
        <taxon>Acetobacterales</taxon>
        <taxon>Acidocellaceae</taxon>
        <taxon>Acidocella</taxon>
    </lineage>
</organism>
<name>A0ABQ6A6W7_9PROT</name>
<keyword evidence="6" id="KW-1185">Reference proteome</keyword>
<keyword evidence="3" id="KW-0804">Transcription</keyword>